<accession>A0A6L8MHC4</accession>
<keyword evidence="1" id="KW-0472">Membrane</keyword>
<evidence type="ECO:0000259" key="2">
    <source>
        <dbReference type="Pfam" id="PF13400"/>
    </source>
</evidence>
<evidence type="ECO:0000256" key="1">
    <source>
        <dbReference type="SAM" id="Phobius"/>
    </source>
</evidence>
<dbReference type="Proteomes" id="UP000474565">
    <property type="component" value="Unassembled WGS sequence"/>
</dbReference>
<dbReference type="Pfam" id="PF13400">
    <property type="entry name" value="Tad"/>
    <property type="match status" value="1"/>
</dbReference>
<dbReference type="EMBL" id="WWCP01000009">
    <property type="protein sequence ID" value="MYM82323.1"/>
    <property type="molecule type" value="Genomic_DNA"/>
</dbReference>
<keyword evidence="1" id="KW-1133">Transmembrane helix</keyword>
<feature type="transmembrane region" description="Helical" evidence="1">
    <location>
        <begin position="50"/>
        <end position="70"/>
    </location>
</feature>
<protein>
    <submittedName>
        <fullName evidence="3">Pilus assembly protein TadE</fullName>
    </submittedName>
</protein>
<gene>
    <name evidence="3" type="ORF">GTP44_10210</name>
</gene>
<feature type="domain" description="Putative Flp pilus-assembly TadG-like N-terminal" evidence="2">
    <location>
        <begin position="49"/>
        <end position="95"/>
    </location>
</feature>
<dbReference type="InterPro" id="IPR028087">
    <property type="entry name" value="Tad_N"/>
</dbReference>
<name>A0A6L8MHC4_9BURK</name>
<reference evidence="3 4" key="1">
    <citation type="submission" date="2019-12" db="EMBL/GenBank/DDBJ databases">
        <title>Novel species isolated from a subtropical stream in China.</title>
        <authorList>
            <person name="Lu H."/>
        </authorList>
    </citation>
    <scope>NUCLEOTIDE SEQUENCE [LARGE SCALE GENOMIC DNA]</scope>
    <source>
        <strain evidence="3 4">FT50W</strain>
    </source>
</reference>
<keyword evidence="1" id="KW-0812">Transmembrane</keyword>
<sequence>MVRPRHDSFCQEPCVSSTLNISCWIKSNGIHRQEKPVPAIRPPLPRQRGVIALLLGATLLGMLAVLGLALDLAQLYNRKAELQIMADAAAIAAARELNGTASGIDNAVAAAATAAGKFTYRYNALAVQWSNNAVRFAATPATPDDNWADAAAAQGAPTRMLYAKVDTRQLASDPGLVETVFMRLGGVGGGDAETAARAVAGRASTLVTPLAICAQSPTPAAARANVSGNSGYNELVEFGFRRGVAYDLMQLNPHDVTPAHYLIDPLAAPGTTGTAGDFATAVVGPFVCTGQLAMPTVSGDKLTVQRGFPLLDLYRQLNSRFDDYTGKLCLAETAPPDSNIKPFVYTTSWMAPAAATQTAATWISGGKLRTRADPLPGDASNTAPQYGPLWAGARAVPYSAYVAQPVEPASGYSVFATSAWSSLYTPGPPSASGYPTNKSTATPYSQTGGASYFQAPSTPHLPGVANRRVLNVALLACPVAAGAIASASVLGVGRFFMTVPATSSSLSAEFAGVAPAASLSGAVELQR</sequence>
<comment type="caution">
    <text evidence="3">The sequence shown here is derived from an EMBL/GenBank/DDBJ whole genome shotgun (WGS) entry which is preliminary data.</text>
</comment>
<evidence type="ECO:0000313" key="4">
    <source>
        <dbReference type="Proteomes" id="UP000474565"/>
    </source>
</evidence>
<evidence type="ECO:0000313" key="3">
    <source>
        <dbReference type="EMBL" id="MYM82323.1"/>
    </source>
</evidence>
<dbReference type="AlphaFoldDB" id="A0A6L8MHC4"/>
<proteinExistence type="predicted"/>
<organism evidence="3 4">
    <name type="scientific">Duganella lactea</name>
    <dbReference type="NCBI Taxonomy" id="2692173"/>
    <lineage>
        <taxon>Bacteria</taxon>
        <taxon>Pseudomonadati</taxon>
        <taxon>Pseudomonadota</taxon>
        <taxon>Betaproteobacteria</taxon>
        <taxon>Burkholderiales</taxon>
        <taxon>Oxalobacteraceae</taxon>
        <taxon>Telluria group</taxon>
        <taxon>Duganella</taxon>
    </lineage>
</organism>